<evidence type="ECO:0000256" key="1">
    <source>
        <dbReference type="SAM" id="MobiDB-lite"/>
    </source>
</evidence>
<feature type="compositionally biased region" description="Basic and acidic residues" evidence="1">
    <location>
        <begin position="1"/>
        <end position="10"/>
    </location>
</feature>
<dbReference type="EMBL" id="CP002394">
    <property type="protein sequence ID" value="ADU29035.1"/>
    <property type="molecule type" value="Genomic_DNA"/>
</dbReference>
<evidence type="ECO:0000313" key="4">
    <source>
        <dbReference type="Proteomes" id="UP000001401"/>
    </source>
</evidence>
<keyword evidence="4" id="KW-1185">Reference proteome</keyword>
<dbReference type="HOGENOM" id="CLU_2731498_0_0_9"/>
<organism evidence="3 4">
    <name type="scientific">Evansella cellulosilytica (strain ATCC 21833 / DSM 2522 / FERM P-1141 / JCM 9156 / N-4)</name>
    <name type="common">Bacillus cellulosilyticus</name>
    <dbReference type="NCBI Taxonomy" id="649639"/>
    <lineage>
        <taxon>Bacteria</taxon>
        <taxon>Bacillati</taxon>
        <taxon>Bacillota</taxon>
        <taxon>Bacilli</taxon>
        <taxon>Bacillales</taxon>
        <taxon>Bacillaceae</taxon>
        <taxon>Evansella</taxon>
    </lineage>
</organism>
<dbReference type="KEGG" id="bco:Bcell_0754"/>
<dbReference type="Proteomes" id="UP000001401">
    <property type="component" value="Chromosome"/>
</dbReference>
<sequence length="71" mass="8304">MCDKKDHSPRTDTFTEEDKKKAEMVDTVTTGGIFSLFYFLGEMIAEPRKNKVSWFITITFVFIFITILIFI</sequence>
<dbReference type="AlphaFoldDB" id="E6U031"/>
<dbReference type="STRING" id="649639.Bcell_0754"/>
<keyword evidence="2" id="KW-0472">Membrane</keyword>
<evidence type="ECO:0000256" key="2">
    <source>
        <dbReference type="SAM" id="Phobius"/>
    </source>
</evidence>
<evidence type="ECO:0000313" key="3">
    <source>
        <dbReference type="EMBL" id="ADU29035.1"/>
    </source>
</evidence>
<feature type="transmembrane region" description="Helical" evidence="2">
    <location>
        <begin position="52"/>
        <end position="70"/>
    </location>
</feature>
<gene>
    <name evidence="3" type="ordered locus">Bcell_0754</name>
</gene>
<accession>E6U031</accession>
<protein>
    <submittedName>
        <fullName evidence="3">Uncharacterized protein</fullName>
    </submittedName>
</protein>
<reference evidence="3" key="1">
    <citation type="submission" date="2010-12" db="EMBL/GenBank/DDBJ databases">
        <title>Complete sequence of Bacillus cellulosilyticus DSM 2522.</title>
        <authorList>
            <consortium name="US DOE Joint Genome Institute"/>
            <person name="Lucas S."/>
            <person name="Copeland A."/>
            <person name="Lapidus A."/>
            <person name="Cheng J.-F."/>
            <person name="Bruce D."/>
            <person name="Goodwin L."/>
            <person name="Pitluck S."/>
            <person name="Chertkov O."/>
            <person name="Detter J.C."/>
            <person name="Han C."/>
            <person name="Tapia R."/>
            <person name="Land M."/>
            <person name="Hauser L."/>
            <person name="Jeffries C."/>
            <person name="Kyrpides N."/>
            <person name="Ivanova N."/>
            <person name="Mikhailova N."/>
            <person name="Brumm P."/>
            <person name="Mead D."/>
            <person name="Woyke T."/>
        </authorList>
    </citation>
    <scope>NUCLEOTIDE SEQUENCE [LARGE SCALE GENOMIC DNA]</scope>
    <source>
        <strain evidence="3">DSM 2522</strain>
    </source>
</reference>
<feature type="region of interest" description="Disordered" evidence="1">
    <location>
        <begin position="1"/>
        <end position="21"/>
    </location>
</feature>
<proteinExistence type="predicted"/>
<name>E6U031_EVAC2</name>
<keyword evidence="2" id="KW-1133">Transmembrane helix</keyword>
<keyword evidence="2" id="KW-0812">Transmembrane</keyword>